<dbReference type="InterPro" id="IPR046350">
    <property type="entry name" value="Cystatin_sf"/>
</dbReference>
<dbReference type="GO" id="GO:0004869">
    <property type="term" value="F:cysteine-type endopeptidase inhibitor activity"/>
    <property type="evidence" value="ECO:0007669"/>
    <property type="project" value="UniProtKB-KW"/>
</dbReference>
<dbReference type="AlphaFoldDB" id="A0A8T3BRG6"/>
<dbReference type="Proteomes" id="UP000829196">
    <property type="component" value="Unassembled WGS sequence"/>
</dbReference>
<feature type="signal peptide" evidence="4">
    <location>
        <begin position="1"/>
        <end position="19"/>
    </location>
</feature>
<keyword evidence="2" id="KW-0646">Protease inhibitor</keyword>
<accession>A0A8T3BRG6</accession>
<evidence type="ECO:0000256" key="1">
    <source>
        <dbReference type="ARBA" id="ARBA00007233"/>
    </source>
</evidence>
<feature type="domain" description="Cystatin" evidence="5">
    <location>
        <begin position="26"/>
        <end position="121"/>
    </location>
</feature>
<dbReference type="PANTHER" id="PTHR47364:SF2">
    <property type="entry name" value="CYSTEINE PROTEINASE INHIBITOR 5"/>
    <property type="match status" value="1"/>
</dbReference>
<dbReference type="SMR" id="A0A8T3BRG6"/>
<feature type="chain" id="PRO_5035750252" description="Cystatin domain-containing protein" evidence="4">
    <location>
        <begin position="20"/>
        <end position="123"/>
    </location>
</feature>
<gene>
    <name evidence="6" type="ORF">KFK09_009101</name>
</gene>
<dbReference type="Gene3D" id="3.10.450.10">
    <property type="match status" value="1"/>
</dbReference>
<keyword evidence="4" id="KW-0732">Signal</keyword>
<dbReference type="Pfam" id="PF16845">
    <property type="entry name" value="SQAPI"/>
    <property type="match status" value="1"/>
</dbReference>
<evidence type="ECO:0000256" key="3">
    <source>
        <dbReference type="ARBA" id="ARBA00022704"/>
    </source>
</evidence>
<comment type="similarity">
    <text evidence="1">Belongs to the cystatin family. Phytocystatin subfamily.</text>
</comment>
<dbReference type="InterPro" id="IPR000010">
    <property type="entry name" value="Cystatin_dom"/>
</dbReference>
<evidence type="ECO:0000256" key="2">
    <source>
        <dbReference type="ARBA" id="ARBA00022690"/>
    </source>
</evidence>
<evidence type="ECO:0000256" key="4">
    <source>
        <dbReference type="SAM" id="SignalP"/>
    </source>
</evidence>
<dbReference type="SMART" id="SM00043">
    <property type="entry name" value="CY"/>
    <property type="match status" value="1"/>
</dbReference>
<comment type="caution">
    <text evidence="6">The sequence shown here is derived from an EMBL/GenBank/DDBJ whole genome shotgun (WGS) entry which is preliminary data.</text>
</comment>
<evidence type="ECO:0000313" key="6">
    <source>
        <dbReference type="EMBL" id="KAI0516426.1"/>
    </source>
</evidence>
<keyword evidence="7" id="KW-1185">Reference proteome</keyword>
<name>A0A8T3BRG6_DENNO</name>
<sequence>MRSLLFLSALLLFADLSSATGGDSPPTLGGWKPIKNLSDPYVQEIAKFAVAENNKKVNSALTLSRVLSGETQVISGVKYRLIIKVSEISGSGGGVTVRKYQATVWDKPWEKFRALISFLHVIE</sequence>
<evidence type="ECO:0000259" key="5">
    <source>
        <dbReference type="SMART" id="SM00043"/>
    </source>
</evidence>
<dbReference type="PANTHER" id="PTHR47364">
    <property type="entry name" value="CYSTEINE PROTEINASE INHIBITOR 5"/>
    <property type="match status" value="1"/>
</dbReference>
<dbReference type="OrthoDB" id="752087at2759"/>
<proteinExistence type="inferred from homology"/>
<organism evidence="6 7">
    <name type="scientific">Dendrobium nobile</name>
    <name type="common">Orchid</name>
    <dbReference type="NCBI Taxonomy" id="94219"/>
    <lineage>
        <taxon>Eukaryota</taxon>
        <taxon>Viridiplantae</taxon>
        <taxon>Streptophyta</taxon>
        <taxon>Embryophyta</taxon>
        <taxon>Tracheophyta</taxon>
        <taxon>Spermatophyta</taxon>
        <taxon>Magnoliopsida</taxon>
        <taxon>Liliopsida</taxon>
        <taxon>Asparagales</taxon>
        <taxon>Orchidaceae</taxon>
        <taxon>Epidendroideae</taxon>
        <taxon>Malaxideae</taxon>
        <taxon>Dendrobiinae</taxon>
        <taxon>Dendrobium</taxon>
    </lineage>
</organism>
<reference evidence="6" key="1">
    <citation type="journal article" date="2022" name="Front. Genet.">
        <title>Chromosome-Scale Assembly of the Dendrobium nobile Genome Provides Insights Into the Molecular Mechanism of the Biosynthesis of the Medicinal Active Ingredient of Dendrobium.</title>
        <authorList>
            <person name="Xu Q."/>
            <person name="Niu S.-C."/>
            <person name="Li K.-L."/>
            <person name="Zheng P.-J."/>
            <person name="Zhang X.-J."/>
            <person name="Jia Y."/>
            <person name="Liu Y."/>
            <person name="Niu Y.-X."/>
            <person name="Yu L.-H."/>
            <person name="Chen D.-F."/>
            <person name="Zhang G.-Q."/>
        </authorList>
    </citation>
    <scope>NUCLEOTIDE SEQUENCE</scope>
    <source>
        <tissue evidence="6">Leaf</tissue>
    </source>
</reference>
<keyword evidence="3" id="KW-0789">Thiol protease inhibitor</keyword>
<dbReference type="SUPFAM" id="SSF54403">
    <property type="entry name" value="Cystatin/monellin"/>
    <property type="match status" value="1"/>
</dbReference>
<dbReference type="EMBL" id="JAGYWB010000007">
    <property type="protein sequence ID" value="KAI0516426.1"/>
    <property type="molecule type" value="Genomic_DNA"/>
</dbReference>
<evidence type="ECO:0000313" key="7">
    <source>
        <dbReference type="Proteomes" id="UP000829196"/>
    </source>
</evidence>
<dbReference type="CDD" id="cd00042">
    <property type="entry name" value="CY"/>
    <property type="match status" value="1"/>
</dbReference>
<protein>
    <recommendedName>
        <fullName evidence="5">Cystatin domain-containing protein</fullName>
    </recommendedName>
</protein>